<dbReference type="GO" id="GO:0006508">
    <property type="term" value="P:proteolysis"/>
    <property type="evidence" value="ECO:0007669"/>
    <property type="project" value="UniProtKB-KW"/>
</dbReference>
<keyword evidence="4" id="KW-0788">Thiol protease</keyword>
<evidence type="ECO:0000256" key="3">
    <source>
        <dbReference type="ARBA" id="ARBA00022801"/>
    </source>
</evidence>
<protein>
    <submittedName>
        <fullName evidence="6">Periplasmic protease</fullName>
    </submittedName>
</protein>
<keyword evidence="3" id="KW-0378">Hydrolase</keyword>
<proteinExistence type="inferred from homology"/>
<feature type="domain" description="NlpC/P60" evidence="5">
    <location>
        <begin position="37"/>
        <end position="76"/>
    </location>
</feature>
<dbReference type="InterPro" id="IPR000064">
    <property type="entry name" value="NLP_P60_dom"/>
</dbReference>
<dbReference type="GO" id="GO:0008234">
    <property type="term" value="F:cysteine-type peptidase activity"/>
    <property type="evidence" value="ECO:0007669"/>
    <property type="project" value="UniProtKB-KW"/>
</dbReference>
<evidence type="ECO:0000256" key="2">
    <source>
        <dbReference type="ARBA" id="ARBA00022670"/>
    </source>
</evidence>
<dbReference type="InterPro" id="IPR038765">
    <property type="entry name" value="Papain-like_cys_pep_sf"/>
</dbReference>
<dbReference type="eggNOG" id="COG0791">
    <property type="taxonomic scope" value="Bacteria"/>
</dbReference>
<evidence type="ECO:0000256" key="1">
    <source>
        <dbReference type="ARBA" id="ARBA00007074"/>
    </source>
</evidence>
<sequence>MQALYAGGIDPAPISSIHHAFPGNEYNSRNLWASPKLKRVSYQERQRGDLIFYYQPGTQTIWHVAIYLGNDKVIESWPPKVVV</sequence>
<dbReference type="SUPFAM" id="SSF54001">
    <property type="entry name" value="Cysteine proteinases"/>
    <property type="match status" value="1"/>
</dbReference>
<name>K8ZCI4_9ENTE</name>
<evidence type="ECO:0000313" key="6">
    <source>
        <dbReference type="EMBL" id="EKU27762.1"/>
    </source>
</evidence>
<accession>K8ZCI4</accession>
<keyword evidence="2 6" id="KW-0645">Protease</keyword>
<evidence type="ECO:0000256" key="4">
    <source>
        <dbReference type="ARBA" id="ARBA00022807"/>
    </source>
</evidence>
<dbReference type="Proteomes" id="UP000016057">
    <property type="component" value="Unassembled WGS sequence"/>
</dbReference>
<dbReference type="EMBL" id="AMYT01000008">
    <property type="protein sequence ID" value="EKU27762.1"/>
    <property type="molecule type" value="Genomic_DNA"/>
</dbReference>
<gene>
    <name evidence="6" type="ORF">C683_0227</name>
</gene>
<dbReference type="Pfam" id="PF00877">
    <property type="entry name" value="NLPC_P60"/>
    <property type="match status" value="1"/>
</dbReference>
<keyword evidence="7" id="KW-1185">Reference proteome</keyword>
<dbReference type="STRING" id="1234409.C683_0227"/>
<comment type="caution">
    <text evidence="6">The sequence shown here is derived from an EMBL/GenBank/DDBJ whole genome shotgun (WGS) entry which is preliminary data.</text>
</comment>
<dbReference type="Gene3D" id="3.90.1720.10">
    <property type="entry name" value="endopeptidase domain like (from Nostoc punctiforme)"/>
    <property type="match status" value="1"/>
</dbReference>
<organism evidence="6 7">
    <name type="scientific">Catellicoccus marimammalium M35/04/3</name>
    <dbReference type="NCBI Taxonomy" id="1234409"/>
    <lineage>
        <taxon>Bacteria</taxon>
        <taxon>Bacillati</taxon>
        <taxon>Bacillota</taxon>
        <taxon>Bacilli</taxon>
        <taxon>Lactobacillales</taxon>
        <taxon>Enterococcaceae</taxon>
        <taxon>Catellicoccus</taxon>
    </lineage>
</organism>
<evidence type="ECO:0000313" key="7">
    <source>
        <dbReference type="Proteomes" id="UP000016057"/>
    </source>
</evidence>
<dbReference type="AlphaFoldDB" id="K8ZCI4"/>
<comment type="similarity">
    <text evidence="1">Belongs to the peptidase C40 family.</text>
</comment>
<reference evidence="6 7" key="1">
    <citation type="journal article" date="2013" name="Genome Announc.">
        <title>Draft Genome Sequence of Catellicoccus marimammalium, a Novel Species Commonly Found in Gull Feces.</title>
        <authorList>
            <person name="Weigand M.R."/>
            <person name="Ryu H."/>
            <person name="Bozcek L."/>
            <person name="Konstantinidis K.T."/>
            <person name="Santo Domingo J.W."/>
        </authorList>
    </citation>
    <scope>NUCLEOTIDE SEQUENCE [LARGE SCALE GENOMIC DNA]</scope>
    <source>
        <strain evidence="6 7">M35/04/3</strain>
    </source>
</reference>
<evidence type="ECO:0000259" key="5">
    <source>
        <dbReference type="Pfam" id="PF00877"/>
    </source>
</evidence>